<comment type="caution">
    <text evidence="2">The sequence shown here is derived from an EMBL/GenBank/DDBJ whole genome shotgun (WGS) entry which is preliminary data.</text>
</comment>
<name>A0A0H1RHY0_9HYPH</name>
<dbReference type="PATRIC" id="fig|1225564.3.peg.4101"/>
<dbReference type="RefSeq" id="WP_047187111.1">
    <property type="nucleotide sequence ID" value="NZ_LCYG01000004.1"/>
</dbReference>
<feature type="transmembrane region" description="Helical" evidence="1">
    <location>
        <begin position="21"/>
        <end position="43"/>
    </location>
</feature>
<accession>A0A0H1RHY0</accession>
<keyword evidence="3" id="KW-1185">Reference proteome</keyword>
<organism evidence="2 3">
    <name type="scientific">Microvirga vignae</name>
    <dbReference type="NCBI Taxonomy" id="1225564"/>
    <lineage>
        <taxon>Bacteria</taxon>
        <taxon>Pseudomonadati</taxon>
        <taxon>Pseudomonadota</taxon>
        <taxon>Alphaproteobacteria</taxon>
        <taxon>Hyphomicrobiales</taxon>
        <taxon>Methylobacteriaceae</taxon>
        <taxon>Microvirga</taxon>
    </lineage>
</organism>
<dbReference type="OrthoDB" id="9806647at2"/>
<evidence type="ECO:0000313" key="2">
    <source>
        <dbReference type="EMBL" id="KLK94805.1"/>
    </source>
</evidence>
<proteinExistence type="predicted"/>
<feature type="transmembrane region" description="Helical" evidence="1">
    <location>
        <begin position="55"/>
        <end position="78"/>
    </location>
</feature>
<gene>
    <name evidence="2" type="ORF">AA309_00940</name>
</gene>
<dbReference type="Proteomes" id="UP000035489">
    <property type="component" value="Unassembled WGS sequence"/>
</dbReference>
<keyword evidence="1" id="KW-0472">Membrane</keyword>
<feature type="transmembrane region" description="Helical" evidence="1">
    <location>
        <begin position="90"/>
        <end position="110"/>
    </location>
</feature>
<protein>
    <submittedName>
        <fullName evidence="2">Uncharacterized protein</fullName>
    </submittedName>
</protein>
<evidence type="ECO:0000256" key="1">
    <source>
        <dbReference type="SAM" id="Phobius"/>
    </source>
</evidence>
<dbReference type="STRING" id="1225564.AA309_00940"/>
<keyword evidence="1" id="KW-1133">Transmembrane helix</keyword>
<reference evidence="2 3" key="1">
    <citation type="submission" date="2015-05" db="EMBL/GenBank/DDBJ databases">
        <title>Draft genome sequence of Microvirga vignae strain BR3299, a novel nitrogen fixing bacteria isolated from Brazil semi-aired region.</title>
        <authorList>
            <person name="Zilli J.E."/>
            <person name="Passos S.R."/>
            <person name="Leite J."/>
            <person name="Baldani J.I."/>
            <person name="Xavier G.R."/>
            <person name="Rumjaneck N.G."/>
            <person name="Simoes-Araujo J.L."/>
        </authorList>
    </citation>
    <scope>NUCLEOTIDE SEQUENCE [LARGE SCALE GENOMIC DNA]</scope>
    <source>
        <strain evidence="2 3">BR3299</strain>
    </source>
</reference>
<evidence type="ECO:0000313" key="3">
    <source>
        <dbReference type="Proteomes" id="UP000035489"/>
    </source>
</evidence>
<sequence>MASDPLEVSKADERELIEATFRNGSITAIGVVVGFSLGFFSRWSALPGEWTPSDLVSVILITLGLALQIKSLADLLLVSSLQLKRYNRSIWIFMTGLILVGSGVILAIFADLLGFRGIVLQG</sequence>
<dbReference type="AlphaFoldDB" id="A0A0H1RHY0"/>
<dbReference type="EMBL" id="LCYG01000004">
    <property type="protein sequence ID" value="KLK94805.1"/>
    <property type="molecule type" value="Genomic_DNA"/>
</dbReference>
<keyword evidence="1" id="KW-0812">Transmembrane</keyword>